<dbReference type="SUPFAM" id="SSF52200">
    <property type="entry name" value="Toll/Interleukin receptor TIR domain"/>
    <property type="match status" value="1"/>
</dbReference>
<name>A0ABD1MWV1_9FABA</name>
<evidence type="ECO:0000256" key="4">
    <source>
        <dbReference type="ARBA" id="ARBA00023027"/>
    </source>
</evidence>
<accession>A0ABD1MWV1</accession>
<dbReference type="PANTHER" id="PTHR11017">
    <property type="entry name" value="LEUCINE-RICH REPEAT-CONTAINING PROTEIN"/>
    <property type="match status" value="1"/>
</dbReference>
<dbReference type="InterPro" id="IPR058192">
    <property type="entry name" value="WHD_ROQ1-like"/>
</dbReference>
<proteinExistence type="predicted"/>
<dbReference type="GO" id="GO:0006952">
    <property type="term" value="P:defense response"/>
    <property type="evidence" value="ECO:0007669"/>
    <property type="project" value="UniProtKB-KW"/>
</dbReference>
<organism evidence="6 7">
    <name type="scientific">Flemingia macrophylla</name>
    <dbReference type="NCBI Taxonomy" id="520843"/>
    <lineage>
        <taxon>Eukaryota</taxon>
        <taxon>Viridiplantae</taxon>
        <taxon>Streptophyta</taxon>
        <taxon>Embryophyta</taxon>
        <taxon>Tracheophyta</taxon>
        <taxon>Spermatophyta</taxon>
        <taxon>Magnoliopsida</taxon>
        <taxon>eudicotyledons</taxon>
        <taxon>Gunneridae</taxon>
        <taxon>Pentapetalae</taxon>
        <taxon>rosids</taxon>
        <taxon>fabids</taxon>
        <taxon>Fabales</taxon>
        <taxon>Fabaceae</taxon>
        <taxon>Papilionoideae</taxon>
        <taxon>50 kb inversion clade</taxon>
        <taxon>NPAAA clade</taxon>
        <taxon>indigoferoid/millettioid clade</taxon>
        <taxon>Phaseoleae</taxon>
        <taxon>Flemingia</taxon>
    </lineage>
</organism>
<evidence type="ECO:0000259" key="5">
    <source>
        <dbReference type="PROSITE" id="PS50104"/>
    </source>
</evidence>
<keyword evidence="3" id="KW-0611">Plant defense</keyword>
<evidence type="ECO:0000256" key="1">
    <source>
        <dbReference type="ARBA" id="ARBA00022614"/>
    </source>
</evidence>
<keyword evidence="2" id="KW-0677">Repeat</keyword>
<keyword evidence="1" id="KW-0433">Leucine-rich repeat</keyword>
<dbReference type="Gene3D" id="1.10.8.430">
    <property type="entry name" value="Helical domain of apoptotic protease-activating factors"/>
    <property type="match status" value="1"/>
</dbReference>
<dbReference type="AlphaFoldDB" id="A0ABD1MWV1"/>
<dbReference type="PANTHER" id="PTHR11017:SF263">
    <property type="entry name" value="ADP-RIBOSYL CYCLASE_CYCLIC ADP-RIBOSE HYDROLASE"/>
    <property type="match status" value="1"/>
</dbReference>
<reference evidence="6 7" key="1">
    <citation type="submission" date="2024-08" db="EMBL/GenBank/DDBJ databases">
        <title>Insights into the chromosomal genome structure of Flemingia macrophylla.</title>
        <authorList>
            <person name="Ding Y."/>
            <person name="Zhao Y."/>
            <person name="Bi W."/>
            <person name="Wu M."/>
            <person name="Zhao G."/>
            <person name="Gong Y."/>
            <person name="Li W."/>
            <person name="Zhang P."/>
        </authorList>
    </citation>
    <scope>NUCLEOTIDE SEQUENCE [LARGE SCALE GENOMIC DNA]</scope>
    <source>
        <strain evidence="6">DYQJB</strain>
        <tissue evidence="6">Leaf</tissue>
    </source>
</reference>
<evidence type="ECO:0000313" key="6">
    <source>
        <dbReference type="EMBL" id="KAL2340309.1"/>
    </source>
</evidence>
<dbReference type="InterPro" id="IPR036390">
    <property type="entry name" value="WH_DNA-bd_sf"/>
</dbReference>
<sequence>MLYFFGSCLFLFALFFFISRLFRKLRGGVAEENDKPMSESELELENNTPQVKYDVFVNFRGEDVRDKFLSHLTEAFNMKKINAFVDDRLEKGEEIWESLVAAIEGSSISLIIFSQHYASSRWCLEELVKILECRDKYGQIVIPVFYQVDPTHVGHQSSHRYEKAFAEHNTKYKSKIPIWRDALRISAKISGFASSNSLNDAEMVKDIVNHVLKRLTKPPINTKGLVGIEEKIATVESLMRKEPEETRLVGIWGMGGIGKTTLAEEIFNKLQYEYESFYFLANEREESKKHGIISLKKILFSRLLKDDVKIDTPNSLSEYIVRRIGRMKVFVVLDDVDDFDHLEEILGSLDNFGPGSRILVTTRDKQTLNKANEIYWLQELSSHEALDLFISKAFNQGDHQRVDNELIESVVNYAQGIPLVVKVLAGLLCGKSKEEWESMLYKLKRMPLTKIYEVMKLSYDSLDRKGQQIFLDLACFFLRTHVQVDVESLKCLLKDDENDYSVAFELGRLVDKALITISDDNIVSMHDSLQEMAWEIVRQESTEDPGSRSRLWDSDDVLKALQNGKVKA</sequence>
<dbReference type="EMBL" id="JBGMDY010000003">
    <property type="protein sequence ID" value="KAL2340309.1"/>
    <property type="molecule type" value="Genomic_DNA"/>
</dbReference>
<dbReference type="Pfam" id="PF23282">
    <property type="entry name" value="WHD_ROQ1"/>
    <property type="match status" value="1"/>
</dbReference>
<protein>
    <recommendedName>
        <fullName evidence="5">TIR domain-containing protein</fullName>
    </recommendedName>
</protein>
<dbReference type="InterPro" id="IPR035897">
    <property type="entry name" value="Toll_tir_struct_dom_sf"/>
</dbReference>
<evidence type="ECO:0000256" key="2">
    <source>
        <dbReference type="ARBA" id="ARBA00022737"/>
    </source>
</evidence>
<keyword evidence="4" id="KW-0520">NAD</keyword>
<dbReference type="Pfam" id="PF00931">
    <property type="entry name" value="NB-ARC"/>
    <property type="match status" value="1"/>
</dbReference>
<gene>
    <name evidence="6" type="ORF">Fmac_008249</name>
</gene>
<dbReference type="InterPro" id="IPR002182">
    <property type="entry name" value="NB-ARC"/>
</dbReference>
<comment type="caution">
    <text evidence="6">The sequence shown here is derived from an EMBL/GenBank/DDBJ whole genome shotgun (WGS) entry which is preliminary data.</text>
</comment>
<dbReference type="SUPFAM" id="SSF46785">
    <property type="entry name" value="Winged helix' DNA-binding domain"/>
    <property type="match status" value="1"/>
</dbReference>
<evidence type="ECO:0000313" key="7">
    <source>
        <dbReference type="Proteomes" id="UP001603857"/>
    </source>
</evidence>
<dbReference type="PROSITE" id="PS50104">
    <property type="entry name" value="TIR"/>
    <property type="match status" value="1"/>
</dbReference>
<dbReference type="Proteomes" id="UP001603857">
    <property type="component" value="Unassembled WGS sequence"/>
</dbReference>
<dbReference type="SMART" id="SM00255">
    <property type="entry name" value="TIR"/>
    <property type="match status" value="1"/>
</dbReference>
<dbReference type="InterPro" id="IPR042197">
    <property type="entry name" value="Apaf_helical"/>
</dbReference>
<dbReference type="FunFam" id="3.40.50.10140:FF:000007">
    <property type="entry name" value="Disease resistance protein (TIR-NBS-LRR class)"/>
    <property type="match status" value="1"/>
</dbReference>
<dbReference type="PRINTS" id="PR00364">
    <property type="entry name" value="DISEASERSIST"/>
</dbReference>
<dbReference type="Pfam" id="PF01582">
    <property type="entry name" value="TIR"/>
    <property type="match status" value="1"/>
</dbReference>
<dbReference type="InterPro" id="IPR000157">
    <property type="entry name" value="TIR_dom"/>
</dbReference>
<dbReference type="InterPro" id="IPR044974">
    <property type="entry name" value="Disease_R_plants"/>
</dbReference>
<dbReference type="Gene3D" id="3.40.50.10140">
    <property type="entry name" value="Toll/interleukin-1 receptor homology (TIR) domain"/>
    <property type="match status" value="1"/>
</dbReference>
<feature type="domain" description="TIR" evidence="5">
    <location>
        <begin position="51"/>
        <end position="215"/>
    </location>
</feature>
<dbReference type="InterPro" id="IPR027417">
    <property type="entry name" value="P-loop_NTPase"/>
</dbReference>
<dbReference type="SUPFAM" id="SSF52540">
    <property type="entry name" value="P-loop containing nucleoside triphosphate hydrolases"/>
    <property type="match status" value="1"/>
</dbReference>
<dbReference type="Gene3D" id="3.40.50.300">
    <property type="entry name" value="P-loop containing nucleotide triphosphate hydrolases"/>
    <property type="match status" value="1"/>
</dbReference>
<evidence type="ECO:0000256" key="3">
    <source>
        <dbReference type="ARBA" id="ARBA00022821"/>
    </source>
</evidence>
<keyword evidence="7" id="KW-1185">Reference proteome</keyword>